<evidence type="ECO:0000256" key="1">
    <source>
        <dbReference type="PROSITE-ProRule" id="PRU00042"/>
    </source>
</evidence>
<keyword evidence="2" id="KW-0175">Coiled coil</keyword>
<keyword evidence="5" id="KW-1185">Reference proteome</keyword>
<evidence type="ECO:0000259" key="3">
    <source>
        <dbReference type="PROSITE" id="PS50157"/>
    </source>
</evidence>
<keyword evidence="1" id="KW-0862">Zinc</keyword>
<dbReference type="Proteomes" id="UP000008820">
    <property type="component" value="Unassembled WGS sequence"/>
</dbReference>
<gene>
    <name evidence="4" type="primary">110680290</name>
</gene>
<protein>
    <recommendedName>
        <fullName evidence="3">C2H2-type domain-containing protein</fullName>
    </recommendedName>
</protein>
<sequence>MFRCIESNCNWETTTITRLYEHLNKVHSSIETYVCNFTGCSRNYSVRSSFFRHYKKHYEDVAWRDIDAGSKSQVSNEVPQASEIKNTNVEEKNSETKEQNNDVELKCNLMKLEKEKSRIEMDDLSNKIKYLSVNLNLKWLNMNTLPRKTVFDMQRDVRTNILLPFKETINNMETVGLISRESGLIFKQMFDIFEGEETEYRLVQDLKALDLYADAREFIINDELRAGVVNNQQMLINDQISGKLFYIDIGLLLTYNWHHFYVSGMLMPMKFQLRKYLESTNVLRMILEGLSPSEDGYIRSLVDGSIWKHRTTASSEIVVPLNLFFDDFTTTDTVSPHASRTSICAIYYYIPCLPGHVLAKLSNILVTCYILTEDRKQYENDELFSALVDNLIQLETDGIEVTYEEKKITVYFMLGFITGDNLGIAGILDLVESARANFYCRVCKRNRFQREKDVREYPETFRNKESYYMDLELNDVSLTGIKKDSVFNRIPSFHVAFNIYFDLMHDLWEGVCVYGLAHCLNYFINTKRTFSLDELNARKNLFVFGNLNNSNIPNDIKDVNIAKSKIKLTASEVKTLITFFPLFMGNSIPSDDAVWNYFCNLLQICHILMLREVTMSLIETLRSLVEIHHSQYQDLFKDTLKPKHHNLLHYASSMLTSGTPRQQWAMRGEGKHREAKQYGRVSNNKINLCKSLSIKAGYKFAYNVLNNSFIPPTIDLGESKINAKPLTQDHERLLGDVSKQGIQYIDRLSKKGAVYEKGTIFYTILDKCIRLYELEDLMKDEKNTCMFICTRIYSSGFNDHLQSFEVHRSEEHRIIYDVEKTEIFAINLHEIDGKLFFRYCNFMQVD</sequence>
<accession>A0A8W7ITW8</accession>
<evidence type="ECO:0000313" key="5">
    <source>
        <dbReference type="Proteomes" id="UP000008820"/>
    </source>
</evidence>
<feature type="domain" description="C2H2-type" evidence="3">
    <location>
        <begin position="33"/>
        <end position="62"/>
    </location>
</feature>
<dbReference type="InterPro" id="IPR013087">
    <property type="entry name" value="Znf_C2H2_type"/>
</dbReference>
<reference evidence="5" key="1">
    <citation type="submission" date="2017-06" db="EMBL/GenBank/DDBJ databases">
        <title>Aedes aegypti genome working group (AGWG) sequencing and assembly.</title>
        <authorList>
            <consortium name="Aedes aegypti Genome Working Group (AGWG)"/>
            <person name="Matthews B.J."/>
        </authorList>
    </citation>
    <scope>NUCLEOTIDE SEQUENCE [LARGE SCALE GENOMIC DNA]</scope>
    <source>
        <strain evidence="5">LVP_AGWG</strain>
    </source>
</reference>
<keyword evidence="1" id="KW-0479">Metal-binding</keyword>
<dbReference type="SMART" id="SM00355">
    <property type="entry name" value="ZnF_C2H2"/>
    <property type="match status" value="2"/>
</dbReference>
<dbReference type="EnsemblMetazoa" id="AAEL022167-RC">
    <property type="protein sequence ID" value="AAEL022167-PC"/>
    <property type="gene ID" value="AAEL022167"/>
</dbReference>
<dbReference type="OrthoDB" id="7764986at2759"/>
<dbReference type="PROSITE" id="PS50157">
    <property type="entry name" value="ZINC_FINGER_C2H2_2"/>
    <property type="match status" value="1"/>
</dbReference>
<dbReference type="PANTHER" id="PTHR31912">
    <property type="entry name" value="IP13529P"/>
    <property type="match status" value="1"/>
</dbReference>
<evidence type="ECO:0000313" key="4">
    <source>
        <dbReference type="EnsemblMetazoa" id="AAEL022167-PB"/>
    </source>
</evidence>
<dbReference type="EnsemblMetazoa" id="AAEL022167-RB">
    <property type="protein sequence ID" value="AAEL022167-PB"/>
    <property type="gene ID" value="AAEL022167"/>
</dbReference>
<reference evidence="4" key="2">
    <citation type="submission" date="2022-10" db="UniProtKB">
        <authorList>
            <consortium name="EnsemblMetazoa"/>
        </authorList>
    </citation>
    <scope>IDENTIFICATION</scope>
    <source>
        <strain evidence="4">LVP_AGWG</strain>
    </source>
</reference>
<dbReference type="AlphaFoldDB" id="A0A8W7ITW8"/>
<dbReference type="GO" id="GO:0008270">
    <property type="term" value="F:zinc ion binding"/>
    <property type="evidence" value="ECO:0007669"/>
    <property type="project" value="UniProtKB-KW"/>
</dbReference>
<evidence type="ECO:0000256" key="2">
    <source>
        <dbReference type="SAM" id="Coils"/>
    </source>
</evidence>
<keyword evidence="1" id="KW-0863">Zinc-finger</keyword>
<name>A0A8W7ITW8_AEDAE</name>
<organism evidence="4 5">
    <name type="scientific">Aedes aegypti</name>
    <name type="common">Yellowfever mosquito</name>
    <name type="synonym">Culex aegypti</name>
    <dbReference type="NCBI Taxonomy" id="7159"/>
    <lineage>
        <taxon>Eukaryota</taxon>
        <taxon>Metazoa</taxon>
        <taxon>Ecdysozoa</taxon>
        <taxon>Arthropoda</taxon>
        <taxon>Hexapoda</taxon>
        <taxon>Insecta</taxon>
        <taxon>Pterygota</taxon>
        <taxon>Neoptera</taxon>
        <taxon>Endopterygota</taxon>
        <taxon>Diptera</taxon>
        <taxon>Nematocera</taxon>
        <taxon>Culicoidea</taxon>
        <taxon>Culicidae</taxon>
        <taxon>Culicinae</taxon>
        <taxon>Aedini</taxon>
        <taxon>Aedes</taxon>
        <taxon>Stegomyia</taxon>
    </lineage>
</organism>
<dbReference type="PANTHER" id="PTHR31912:SF34">
    <property type="entry name" value="NOTOCHORD-RELATED PROTEIN"/>
    <property type="match status" value="1"/>
</dbReference>
<feature type="coiled-coil region" evidence="2">
    <location>
        <begin position="86"/>
        <end position="127"/>
    </location>
</feature>
<dbReference type="PROSITE" id="PS00028">
    <property type="entry name" value="ZINC_FINGER_C2H2_1"/>
    <property type="match status" value="1"/>
</dbReference>
<proteinExistence type="predicted"/>